<organism evidence="1 2">
    <name type="scientific">Kineococcus aurantiacus</name>
    <dbReference type="NCBI Taxonomy" id="37633"/>
    <lineage>
        <taxon>Bacteria</taxon>
        <taxon>Bacillati</taxon>
        <taxon>Actinomycetota</taxon>
        <taxon>Actinomycetes</taxon>
        <taxon>Kineosporiales</taxon>
        <taxon>Kineosporiaceae</taxon>
        <taxon>Kineococcus</taxon>
    </lineage>
</organism>
<keyword evidence="2" id="KW-1185">Reference proteome</keyword>
<sequence>MISDMQLIGYHVQSIGVPQIGDPTEIHTWGGQRFTCPPEAGRVLYAALRRVPGQIMVDLSNEAEIRSHYPAFDLEIDDNGEVVAWLVPQRIPVT</sequence>
<evidence type="ECO:0000313" key="1">
    <source>
        <dbReference type="EMBL" id="NYD25025.1"/>
    </source>
</evidence>
<name>A0A7Y9J3E3_9ACTN</name>
<protein>
    <submittedName>
        <fullName evidence="1">Uncharacterized protein</fullName>
    </submittedName>
</protein>
<dbReference type="EMBL" id="JACCBB010000001">
    <property type="protein sequence ID" value="NYD25025.1"/>
    <property type="molecule type" value="Genomic_DNA"/>
</dbReference>
<dbReference type="AlphaFoldDB" id="A0A7Y9J3E3"/>
<accession>A0A7Y9J3E3</accession>
<dbReference type="Proteomes" id="UP000521922">
    <property type="component" value="Unassembled WGS sequence"/>
</dbReference>
<evidence type="ECO:0000313" key="2">
    <source>
        <dbReference type="Proteomes" id="UP000521922"/>
    </source>
</evidence>
<reference evidence="1 2" key="1">
    <citation type="submission" date="2020-07" db="EMBL/GenBank/DDBJ databases">
        <title>Sequencing the genomes of 1000 actinobacteria strains.</title>
        <authorList>
            <person name="Klenk H.-P."/>
        </authorList>
    </citation>
    <scope>NUCLEOTIDE SEQUENCE [LARGE SCALE GENOMIC DNA]</scope>
    <source>
        <strain evidence="1 2">DSM 7487</strain>
    </source>
</reference>
<comment type="caution">
    <text evidence="1">The sequence shown here is derived from an EMBL/GenBank/DDBJ whole genome shotgun (WGS) entry which is preliminary data.</text>
</comment>
<gene>
    <name evidence="1" type="ORF">BJ968_004565</name>
</gene>
<proteinExistence type="predicted"/>
<dbReference type="RefSeq" id="WP_179755838.1">
    <property type="nucleotide sequence ID" value="NZ_BAAAGN010000008.1"/>
</dbReference>